<feature type="transmembrane region" description="Helical" evidence="1">
    <location>
        <begin position="53"/>
        <end position="74"/>
    </location>
</feature>
<sequence length="135" mass="15088">MIERVHEHIIAELQQNTRTDTIFILTAIILNLLALGVNSAVASERDTDATTWIVFFAFLCLIIVINFVVVIGLLRGKETRIKLINGLLKMYKDQGVEGYYDASLLSNYSTRYNLFLLVVVFTGIIAIVVPSVLIA</sequence>
<comment type="caution">
    <text evidence="2">The sequence shown here is derived from an EMBL/GenBank/DDBJ whole genome shotgun (WGS) entry which is preliminary data.</text>
</comment>
<accession>X0WBV6</accession>
<gene>
    <name evidence="2" type="ORF">S01H1_58749</name>
</gene>
<reference evidence="2" key="1">
    <citation type="journal article" date="2014" name="Front. Microbiol.">
        <title>High frequency of phylogenetically diverse reductive dehalogenase-homologous genes in deep subseafloor sedimentary metagenomes.</title>
        <authorList>
            <person name="Kawai M."/>
            <person name="Futagami T."/>
            <person name="Toyoda A."/>
            <person name="Takaki Y."/>
            <person name="Nishi S."/>
            <person name="Hori S."/>
            <person name="Arai W."/>
            <person name="Tsubouchi T."/>
            <person name="Morono Y."/>
            <person name="Uchiyama I."/>
            <person name="Ito T."/>
            <person name="Fujiyama A."/>
            <person name="Inagaki F."/>
            <person name="Takami H."/>
        </authorList>
    </citation>
    <scope>NUCLEOTIDE SEQUENCE</scope>
    <source>
        <strain evidence="2">Expedition CK06-06</strain>
    </source>
</reference>
<dbReference type="AlphaFoldDB" id="X0WBV6"/>
<organism evidence="2">
    <name type="scientific">marine sediment metagenome</name>
    <dbReference type="NCBI Taxonomy" id="412755"/>
    <lineage>
        <taxon>unclassified sequences</taxon>
        <taxon>metagenomes</taxon>
        <taxon>ecological metagenomes</taxon>
    </lineage>
</organism>
<keyword evidence="1" id="KW-0812">Transmembrane</keyword>
<proteinExistence type="predicted"/>
<feature type="transmembrane region" description="Helical" evidence="1">
    <location>
        <begin position="21"/>
        <end position="41"/>
    </location>
</feature>
<name>X0WBV6_9ZZZZ</name>
<protein>
    <submittedName>
        <fullName evidence="2">Uncharacterized protein</fullName>
    </submittedName>
</protein>
<evidence type="ECO:0000256" key="1">
    <source>
        <dbReference type="SAM" id="Phobius"/>
    </source>
</evidence>
<evidence type="ECO:0000313" key="2">
    <source>
        <dbReference type="EMBL" id="GAG22038.1"/>
    </source>
</evidence>
<dbReference type="EMBL" id="BARS01038387">
    <property type="protein sequence ID" value="GAG22038.1"/>
    <property type="molecule type" value="Genomic_DNA"/>
</dbReference>
<feature type="transmembrane region" description="Helical" evidence="1">
    <location>
        <begin position="114"/>
        <end position="134"/>
    </location>
</feature>
<keyword evidence="1" id="KW-1133">Transmembrane helix</keyword>
<keyword evidence="1" id="KW-0472">Membrane</keyword>